<feature type="domain" description="PDZ" evidence="3">
    <location>
        <begin position="255"/>
        <end position="338"/>
    </location>
</feature>
<dbReference type="Proteomes" id="UP001642483">
    <property type="component" value="Unassembled WGS sequence"/>
</dbReference>
<dbReference type="Gene3D" id="2.30.42.10">
    <property type="match status" value="1"/>
</dbReference>
<dbReference type="InterPro" id="IPR036034">
    <property type="entry name" value="PDZ_sf"/>
</dbReference>
<dbReference type="EMBL" id="CAWYQH010000035">
    <property type="protein sequence ID" value="CAK8676873.1"/>
    <property type="molecule type" value="Genomic_DNA"/>
</dbReference>
<dbReference type="PROSITE" id="PS50106">
    <property type="entry name" value="PDZ"/>
    <property type="match status" value="1"/>
</dbReference>
<accession>A0ABP0FDE4</accession>
<dbReference type="InterPro" id="IPR001478">
    <property type="entry name" value="PDZ"/>
</dbReference>
<dbReference type="PANTHER" id="PTHR16528">
    <property type="entry name" value="GOLGI-ASSOCIATED PDZ AND COILED-COIL MOTIF-CONTAINING"/>
    <property type="match status" value="1"/>
</dbReference>
<dbReference type="InterPro" id="IPR038879">
    <property type="entry name" value="GOPC"/>
</dbReference>
<dbReference type="SUPFAM" id="SSF50156">
    <property type="entry name" value="PDZ domain-like"/>
    <property type="match status" value="1"/>
</dbReference>
<evidence type="ECO:0000313" key="4">
    <source>
        <dbReference type="EMBL" id="CAK8676873.1"/>
    </source>
</evidence>
<evidence type="ECO:0000259" key="3">
    <source>
        <dbReference type="PROSITE" id="PS50106"/>
    </source>
</evidence>
<gene>
    <name evidence="4" type="ORF">CVLEPA_LOCUS6298</name>
</gene>
<dbReference type="SMART" id="SM00228">
    <property type="entry name" value="PDZ"/>
    <property type="match status" value="1"/>
</dbReference>
<sequence length="427" mass="47530">MAATAAIFHSLDLLEKEFDKAFVDLDVLLSDTEYEETEEIIVEARDKMNTLSSCFSQLCHKTQSTAQKNAKLEAEAVNMREELLTARADFETAQHETSSLVRQLHALQLQLHSVRNGGADVDSAGIKEKLDNEMEEFRSEIRGQALLKEEVFTLKQENLALSKRIAALESELYGARLAAKYLDKELAGRIQQIQLLGRKIKPPNFEKMWHQLEAEIHLHRHKTVIKACRRATKLPYPQQEKSLDHRRHGVGEVRQVVVKKSPEEGLGISITGGREHGVPVLISEIHDGAVVDRNGGLYVGDAVLSVNGHDLRHVKHQEAVALLSQQLDTLTLEVVYVNADEDVDEEELTYGVEVAGENDAAHIEDAHTNNQEQTMQQSSPSDTVARNRSASISDESVTLSTNENSLVTLPKLTDSHGSVSRSSESDR</sequence>
<organism evidence="4 5">
    <name type="scientific">Clavelina lepadiformis</name>
    <name type="common">Light-bulb sea squirt</name>
    <name type="synonym">Ascidia lepadiformis</name>
    <dbReference type="NCBI Taxonomy" id="159417"/>
    <lineage>
        <taxon>Eukaryota</taxon>
        <taxon>Metazoa</taxon>
        <taxon>Chordata</taxon>
        <taxon>Tunicata</taxon>
        <taxon>Ascidiacea</taxon>
        <taxon>Aplousobranchia</taxon>
        <taxon>Clavelinidae</taxon>
        <taxon>Clavelina</taxon>
    </lineage>
</organism>
<evidence type="ECO:0000256" key="2">
    <source>
        <dbReference type="SAM" id="MobiDB-lite"/>
    </source>
</evidence>
<dbReference type="Pfam" id="PF00595">
    <property type="entry name" value="PDZ"/>
    <property type="match status" value="1"/>
</dbReference>
<name>A0ABP0FDE4_CLALP</name>
<reference evidence="4 5" key="1">
    <citation type="submission" date="2024-02" db="EMBL/GenBank/DDBJ databases">
        <authorList>
            <person name="Daric V."/>
            <person name="Darras S."/>
        </authorList>
    </citation>
    <scope>NUCLEOTIDE SEQUENCE [LARGE SCALE GENOMIC DNA]</scope>
</reference>
<proteinExistence type="predicted"/>
<feature type="region of interest" description="Disordered" evidence="2">
    <location>
        <begin position="368"/>
        <end position="427"/>
    </location>
</feature>
<feature type="coiled-coil region" evidence="1">
    <location>
        <begin position="62"/>
        <end position="89"/>
    </location>
</feature>
<comment type="caution">
    <text evidence="4">The sequence shown here is derived from an EMBL/GenBank/DDBJ whole genome shotgun (WGS) entry which is preliminary data.</text>
</comment>
<dbReference type="PANTHER" id="PTHR16528:SF2">
    <property type="entry name" value="GOLGI-ASSOCIATED PDZ AND COILED-COIL MOTIF-CONTAINING PROTEIN"/>
    <property type="match status" value="1"/>
</dbReference>
<protein>
    <recommendedName>
        <fullName evidence="3">PDZ domain-containing protein</fullName>
    </recommendedName>
</protein>
<feature type="compositionally biased region" description="Polar residues" evidence="2">
    <location>
        <begin position="368"/>
        <end position="407"/>
    </location>
</feature>
<evidence type="ECO:0000313" key="5">
    <source>
        <dbReference type="Proteomes" id="UP001642483"/>
    </source>
</evidence>
<keyword evidence="1" id="KW-0175">Coiled coil</keyword>
<evidence type="ECO:0000256" key="1">
    <source>
        <dbReference type="SAM" id="Coils"/>
    </source>
</evidence>
<feature type="compositionally biased region" description="Polar residues" evidence="2">
    <location>
        <begin position="415"/>
        <end position="427"/>
    </location>
</feature>
<keyword evidence="5" id="KW-1185">Reference proteome</keyword>